<reference evidence="1 2" key="1">
    <citation type="submission" date="2024-04" db="EMBL/GenBank/DDBJ databases">
        <title>genome sequences of Mucor flavus KT1a and Helicostylum pulchrum KT1b strains isolation_sourced from the surface of a dry-aged beef.</title>
        <authorList>
            <person name="Toyotome T."/>
            <person name="Hosono M."/>
            <person name="Torimaru M."/>
            <person name="Fukuda K."/>
            <person name="Mikami N."/>
        </authorList>
    </citation>
    <scope>NUCLEOTIDE SEQUENCE [LARGE SCALE GENOMIC DNA]</scope>
    <source>
        <strain evidence="1 2">KT1b</strain>
    </source>
</reference>
<sequence>MDGLNQSILITTQNAIIFSRRLATVFDYYVVMAHSQSLSSSVILHIPRYLYNIAVADANRCLQVDVANPKINSCLVVTATGHYLTSQTFKSSIPSRTTIQVTEFTINSVIKAPPAKIASLDRIRPGPPPILDSLISLTYPLEFPYLRNGEMMDAARKNMINPPHRMGLHRPK</sequence>
<evidence type="ECO:0000313" key="1">
    <source>
        <dbReference type="EMBL" id="GAA5799850.1"/>
    </source>
</evidence>
<name>A0ABP9XZW8_9FUNG</name>
<comment type="caution">
    <text evidence="1">The sequence shown here is derived from an EMBL/GenBank/DDBJ whole genome shotgun (WGS) entry which is preliminary data.</text>
</comment>
<organism evidence="1 2">
    <name type="scientific">Helicostylum pulchrum</name>
    <dbReference type="NCBI Taxonomy" id="562976"/>
    <lineage>
        <taxon>Eukaryota</taxon>
        <taxon>Fungi</taxon>
        <taxon>Fungi incertae sedis</taxon>
        <taxon>Mucoromycota</taxon>
        <taxon>Mucoromycotina</taxon>
        <taxon>Mucoromycetes</taxon>
        <taxon>Mucorales</taxon>
        <taxon>Mucorineae</taxon>
        <taxon>Mucoraceae</taxon>
        <taxon>Helicostylum</taxon>
    </lineage>
</organism>
<protein>
    <submittedName>
        <fullName evidence="1">Uncharacterized protein</fullName>
    </submittedName>
</protein>
<keyword evidence="2" id="KW-1185">Reference proteome</keyword>
<dbReference type="Proteomes" id="UP001476247">
    <property type="component" value="Unassembled WGS sequence"/>
</dbReference>
<dbReference type="EMBL" id="BAABUJ010000014">
    <property type="protein sequence ID" value="GAA5799850.1"/>
    <property type="molecule type" value="Genomic_DNA"/>
</dbReference>
<gene>
    <name evidence="1" type="ORF">HPULCUR_005269</name>
</gene>
<evidence type="ECO:0000313" key="2">
    <source>
        <dbReference type="Proteomes" id="UP001476247"/>
    </source>
</evidence>
<accession>A0ABP9XZW8</accession>
<proteinExistence type="predicted"/>